<keyword evidence="1" id="KW-0732">Signal</keyword>
<evidence type="ECO:0000256" key="1">
    <source>
        <dbReference type="ARBA" id="ARBA00022729"/>
    </source>
</evidence>
<evidence type="ECO:0000256" key="5">
    <source>
        <dbReference type="ARBA" id="ARBA00023288"/>
    </source>
</evidence>
<evidence type="ECO:0000256" key="2">
    <source>
        <dbReference type="ARBA" id="ARBA00023136"/>
    </source>
</evidence>
<dbReference type="Pfam" id="PF04390">
    <property type="entry name" value="LptE"/>
    <property type="match status" value="1"/>
</dbReference>
<proteinExistence type="inferred from homology"/>
<dbReference type="GO" id="GO:1990351">
    <property type="term" value="C:transporter complex"/>
    <property type="evidence" value="ECO:0007669"/>
    <property type="project" value="TreeGrafter"/>
</dbReference>
<dbReference type="Gene3D" id="3.30.160.150">
    <property type="entry name" value="Lipoprotein like domain"/>
    <property type="match status" value="1"/>
</dbReference>
<dbReference type="GO" id="GO:0043165">
    <property type="term" value="P:Gram-negative-bacterium-type cell outer membrane assembly"/>
    <property type="evidence" value="ECO:0007669"/>
    <property type="project" value="UniProtKB-UniRule"/>
</dbReference>
<dbReference type="PANTHER" id="PTHR38098">
    <property type="entry name" value="LPS-ASSEMBLY LIPOPROTEIN LPTE"/>
    <property type="match status" value="1"/>
</dbReference>
<evidence type="ECO:0000313" key="8">
    <source>
        <dbReference type="Proteomes" id="UP000294412"/>
    </source>
</evidence>
<gene>
    <name evidence="6 7" type="primary">lptE</name>
    <name evidence="7" type="ORF">ERCICUMA2628_296</name>
</gene>
<sequence length="169" mass="19115" precursor="true">MKKFLLSILLYIVILCVNTSCGYSRYPIFSIPAIMRTLSIDTEDPYGPLATAVCEELRLHNINILDNSINSINTTSLRLQKENISHDTIATFQNGKTSAYIITMTIIAQIIIPHQSVYPLTSTVSRSFFDHPNSALAKDTEQNIIIHDMRKQAVENLVRQFSTLDNVKR</sequence>
<dbReference type="AlphaFoldDB" id="A0A451D281"/>
<dbReference type="OrthoDB" id="5801564at2"/>
<organism evidence="7 8">
    <name type="scientific">Candidatus Erwinia haradaeae</name>
    <dbReference type="NCBI Taxonomy" id="1922217"/>
    <lineage>
        <taxon>Bacteria</taxon>
        <taxon>Pseudomonadati</taxon>
        <taxon>Pseudomonadota</taxon>
        <taxon>Gammaproteobacteria</taxon>
        <taxon>Enterobacterales</taxon>
        <taxon>Erwiniaceae</taxon>
        <taxon>Erwinia</taxon>
    </lineage>
</organism>
<protein>
    <recommendedName>
        <fullName evidence="6">LPS-assembly lipoprotein LptE</fullName>
    </recommendedName>
</protein>
<keyword evidence="5 7" id="KW-0449">Lipoprotein</keyword>
<dbReference type="GO" id="GO:0009279">
    <property type="term" value="C:cell outer membrane"/>
    <property type="evidence" value="ECO:0007669"/>
    <property type="project" value="UniProtKB-UniRule"/>
</dbReference>
<dbReference type="RefSeq" id="WP_157993517.1">
    <property type="nucleotide sequence ID" value="NZ_LR217703.1"/>
</dbReference>
<dbReference type="GO" id="GO:0015920">
    <property type="term" value="P:lipopolysaccharide transport"/>
    <property type="evidence" value="ECO:0007669"/>
    <property type="project" value="TreeGrafter"/>
</dbReference>
<dbReference type="PANTHER" id="PTHR38098:SF1">
    <property type="entry name" value="LPS-ASSEMBLY LIPOPROTEIN LPTE"/>
    <property type="match status" value="1"/>
</dbReference>
<evidence type="ECO:0000256" key="3">
    <source>
        <dbReference type="ARBA" id="ARBA00023139"/>
    </source>
</evidence>
<comment type="function">
    <text evidence="6">Together with LptD, is involved in the assembly of lipopolysaccharide (LPS) at the surface of the outer membrane. Required for the proper assembly of LptD. Binds LPS and may serve as the LPS recognition site at the outer membrane.</text>
</comment>
<comment type="subunit">
    <text evidence="6">Component of the lipopolysaccharide transport and assembly complex. Interacts with LptD.</text>
</comment>
<evidence type="ECO:0000313" key="7">
    <source>
        <dbReference type="EMBL" id="VFP79754.1"/>
    </source>
</evidence>
<dbReference type="Proteomes" id="UP000294412">
    <property type="component" value="Chromosome"/>
</dbReference>
<dbReference type="GO" id="GO:0001530">
    <property type="term" value="F:lipopolysaccharide binding"/>
    <property type="evidence" value="ECO:0007669"/>
    <property type="project" value="TreeGrafter"/>
</dbReference>
<dbReference type="InterPro" id="IPR007485">
    <property type="entry name" value="LPS_assembly_LptE"/>
</dbReference>
<evidence type="ECO:0000256" key="6">
    <source>
        <dbReference type="HAMAP-Rule" id="MF_01186"/>
    </source>
</evidence>
<accession>A0A451D281</accession>
<reference evidence="7 8" key="1">
    <citation type="submission" date="2019-02" db="EMBL/GenBank/DDBJ databases">
        <authorList>
            <person name="Manzano-Marin A."/>
            <person name="Manzano-Marin A."/>
        </authorList>
    </citation>
    <scope>NUCLEOTIDE SEQUENCE [LARGE SCALE GENOMIC DNA]</scope>
    <source>
        <strain evidence="7 8">ErCicuneomaculata</strain>
    </source>
</reference>
<comment type="similarity">
    <text evidence="6">Belongs to the LptE lipoprotein family.</text>
</comment>
<keyword evidence="3" id="KW-0564">Palmitate</keyword>
<keyword evidence="4 6" id="KW-0998">Cell outer membrane</keyword>
<keyword evidence="2 6" id="KW-0472">Membrane</keyword>
<dbReference type="EMBL" id="LR217703">
    <property type="protein sequence ID" value="VFP79754.1"/>
    <property type="molecule type" value="Genomic_DNA"/>
</dbReference>
<dbReference type="HAMAP" id="MF_01186">
    <property type="entry name" value="LPS_assembly_LptE"/>
    <property type="match status" value="1"/>
</dbReference>
<name>A0A451D281_9GAMM</name>
<evidence type="ECO:0000256" key="4">
    <source>
        <dbReference type="ARBA" id="ARBA00023237"/>
    </source>
</evidence>